<feature type="transmembrane region" description="Helical" evidence="10">
    <location>
        <begin position="42"/>
        <end position="61"/>
    </location>
</feature>
<sequence>MTLTLSAATIETVMLVSVRFIAFFVIAPPFSARSFPATVKMMLALGMALAVAPTITPAVPAQNFGTYMLALGLQVVIGASLGFIVYLVFAAVESAGGMIDMTGGFAMAQGFDPLNQVNGAQMYRLFQMTALALLFASNGHHLIVGGFIRSFEFAPLAGGINMDRMGQSVATGLTDLFLAAIQIAGPLIVVLVLADVGMGLLSRVAPALNVFVLSFPLKIFLTITLVSVVYLTFPRIIEALTNTSIERLWEVIR</sequence>
<keyword evidence="8 10" id="KW-0975">Bacterial flagellum</keyword>
<evidence type="ECO:0000256" key="4">
    <source>
        <dbReference type="ARBA" id="ARBA00022475"/>
    </source>
</evidence>
<reference evidence="11 12" key="1">
    <citation type="journal article" date="2009" name="Stand. Genomic Sci.">
        <title>Complete genome sequence of Jonesia denitrificans type strain (Prevot 55134).</title>
        <authorList>
            <person name="Pukall R."/>
            <person name="Gehrich-Schroter G."/>
            <person name="Lapidus A."/>
            <person name="Nolan M."/>
            <person name="Glavina Del Rio T."/>
            <person name="Lucas S."/>
            <person name="Chen F."/>
            <person name="Tice H."/>
            <person name="Pitluck S."/>
            <person name="Cheng J.F."/>
            <person name="Copeland A."/>
            <person name="Saunders E."/>
            <person name="Brettin T."/>
            <person name="Detter J.C."/>
            <person name="Bruce D."/>
            <person name="Goodwin L."/>
            <person name="Pati A."/>
            <person name="Ivanova N."/>
            <person name="Mavromatis K."/>
            <person name="Ovchinnikova G."/>
            <person name="Chen A."/>
            <person name="Palaniappan K."/>
            <person name="Land M."/>
            <person name="Hauser L."/>
            <person name="Chang Y.J."/>
            <person name="Jeffries C.D."/>
            <person name="Chain P."/>
            <person name="Goker M."/>
            <person name="Bristow J."/>
            <person name="Eisen J.A."/>
            <person name="Markowitz V."/>
            <person name="Hugenholtz P."/>
            <person name="Kyrpides N.C."/>
            <person name="Klenk H.P."/>
            <person name="Han C."/>
        </authorList>
    </citation>
    <scope>NUCLEOTIDE SEQUENCE [LARGE SCALE GENOMIC DNA]</scope>
    <source>
        <strain evidence="12">ATCC 14870 / DSM 20603 / BCRC 15368 / CIP 55.134 / JCM 11481 / NBRC 15587 / NCTC 10816 / Prevot 55134</strain>
    </source>
</reference>
<dbReference type="InterPro" id="IPR006303">
    <property type="entry name" value="FliR"/>
</dbReference>
<dbReference type="EMBL" id="CP001706">
    <property type="protein sequence ID" value="ACV09647.1"/>
    <property type="molecule type" value="Genomic_DNA"/>
</dbReference>
<evidence type="ECO:0000256" key="3">
    <source>
        <dbReference type="ARBA" id="ARBA00021717"/>
    </source>
</evidence>
<dbReference type="Pfam" id="PF01311">
    <property type="entry name" value="Bac_export_1"/>
    <property type="match status" value="1"/>
</dbReference>
<comment type="similarity">
    <text evidence="2 10">Belongs to the FliR/MopE/SpaR family.</text>
</comment>
<keyword evidence="6 10" id="KW-1133">Transmembrane helix</keyword>
<dbReference type="GO" id="GO:0009425">
    <property type="term" value="C:bacterial-type flagellum basal body"/>
    <property type="evidence" value="ECO:0007669"/>
    <property type="project" value="UniProtKB-SubCell"/>
</dbReference>
<evidence type="ECO:0000256" key="7">
    <source>
        <dbReference type="ARBA" id="ARBA00023136"/>
    </source>
</evidence>
<dbReference type="GO" id="GO:0005886">
    <property type="term" value="C:plasma membrane"/>
    <property type="evidence" value="ECO:0007669"/>
    <property type="project" value="UniProtKB-SubCell"/>
</dbReference>
<comment type="subcellular location">
    <subcellularLocation>
        <location evidence="10">Cell membrane</location>
        <topology evidence="10">Multi-pass membrane protein</topology>
    </subcellularLocation>
    <subcellularLocation>
        <location evidence="10">Bacterial flagellum basal body</location>
    </subcellularLocation>
</comment>
<keyword evidence="11" id="KW-0966">Cell projection</keyword>
<dbReference type="HOGENOM" id="CLU_063626_2_3_11"/>
<feature type="transmembrane region" description="Helical" evidence="10">
    <location>
        <begin position="130"/>
        <end position="148"/>
    </location>
</feature>
<comment type="function">
    <text evidence="1 10">Role in flagellar biosynthesis.</text>
</comment>
<dbReference type="STRING" id="471856.Jden_2009"/>
<protein>
    <recommendedName>
        <fullName evidence="3 9">Flagellar biosynthetic protein FliR</fullName>
    </recommendedName>
</protein>
<accession>C7R0I3</accession>
<evidence type="ECO:0000256" key="1">
    <source>
        <dbReference type="ARBA" id="ARBA00002578"/>
    </source>
</evidence>
<dbReference type="PANTHER" id="PTHR30065">
    <property type="entry name" value="FLAGELLAR BIOSYNTHETIC PROTEIN FLIR"/>
    <property type="match status" value="1"/>
</dbReference>
<keyword evidence="11" id="KW-0282">Flagellum</keyword>
<organism evidence="11 12">
    <name type="scientific">Jonesia denitrificans (strain ATCC 14870 / DSM 20603 / BCRC 15368 / CIP 55.134 / JCM 11481 / NBRC 15587 / NCTC 10816 / Prevot 55134)</name>
    <name type="common">Listeria denitrificans</name>
    <dbReference type="NCBI Taxonomy" id="471856"/>
    <lineage>
        <taxon>Bacteria</taxon>
        <taxon>Bacillati</taxon>
        <taxon>Actinomycetota</taxon>
        <taxon>Actinomycetes</taxon>
        <taxon>Micrococcales</taxon>
        <taxon>Jonesiaceae</taxon>
        <taxon>Jonesia</taxon>
    </lineage>
</organism>
<feature type="transmembrane region" description="Helical" evidence="10">
    <location>
        <begin position="176"/>
        <end position="196"/>
    </location>
</feature>
<evidence type="ECO:0000256" key="5">
    <source>
        <dbReference type="ARBA" id="ARBA00022692"/>
    </source>
</evidence>
<dbReference type="KEGG" id="jde:Jden_2009"/>
<evidence type="ECO:0000256" key="10">
    <source>
        <dbReference type="RuleBase" id="RU362071"/>
    </source>
</evidence>
<gene>
    <name evidence="11" type="ordered locus">Jden_2009</name>
</gene>
<dbReference type="GO" id="GO:0044780">
    <property type="term" value="P:bacterial-type flagellum assembly"/>
    <property type="evidence" value="ECO:0007669"/>
    <property type="project" value="UniProtKB-UniRule"/>
</dbReference>
<evidence type="ECO:0000256" key="6">
    <source>
        <dbReference type="ARBA" id="ARBA00022989"/>
    </source>
</evidence>
<evidence type="ECO:0000256" key="8">
    <source>
        <dbReference type="ARBA" id="ARBA00023143"/>
    </source>
</evidence>
<proteinExistence type="inferred from homology"/>
<dbReference type="GO" id="GO:0006605">
    <property type="term" value="P:protein targeting"/>
    <property type="evidence" value="ECO:0007669"/>
    <property type="project" value="UniProtKB-UniRule"/>
</dbReference>
<keyword evidence="5 10" id="KW-0812">Transmembrane</keyword>
<evidence type="ECO:0000313" key="12">
    <source>
        <dbReference type="Proteomes" id="UP000000628"/>
    </source>
</evidence>
<keyword evidence="7 10" id="KW-0472">Membrane</keyword>
<keyword evidence="12" id="KW-1185">Reference proteome</keyword>
<dbReference type="eggNOG" id="COG1684">
    <property type="taxonomic scope" value="Bacteria"/>
</dbReference>
<feature type="transmembrane region" description="Helical" evidence="10">
    <location>
        <begin position="12"/>
        <end position="30"/>
    </location>
</feature>
<dbReference type="PANTHER" id="PTHR30065:SF1">
    <property type="entry name" value="SURFACE PRESENTATION OF ANTIGENS PROTEIN SPAR"/>
    <property type="match status" value="1"/>
</dbReference>
<feature type="transmembrane region" description="Helical" evidence="10">
    <location>
        <begin position="208"/>
        <end position="233"/>
    </location>
</feature>
<keyword evidence="11" id="KW-0969">Cilium</keyword>
<dbReference type="AlphaFoldDB" id="C7R0I3"/>
<name>C7R0I3_JONDD</name>
<dbReference type="PRINTS" id="PR00953">
    <property type="entry name" value="TYPE3IMRPROT"/>
</dbReference>
<keyword evidence="4 10" id="KW-1003">Cell membrane</keyword>
<evidence type="ECO:0000313" key="11">
    <source>
        <dbReference type="EMBL" id="ACV09647.1"/>
    </source>
</evidence>
<evidence type="ECO:0000256" key="2">
    <source>
        <dbReference type="ARBA" id="ARBA00009772"/>
    </source>
</evidence>
<dbReference type="OrthoDB" id="9807748at2"/>
<dbReference type="NCBIfam" id="TIGR01400">
    <property type="entry name" value="fliR"/>
    <property type="match status" value="1"/>
</dbReference>
<evidence type="ECO:0000256" key="9">
    <source>
        <dbReference type="NCBIfam" id="TIGR01400"/>
    </source>
</evidence>
<feature type="transmembrane region" description="Helical" evidence="10">
    <location>
        <begin position="67"/>
        <end position="92"/>
    </location>
</feature>
<dbReference type="InterPro" id="IPR002010">
    <property type="entry name" value="T3SS_IM_R"/>
</dbReference>
<dbReference type="Proteomes" id="UP000000628">
    <property type="component" value="Chromosome"/>
</dbReference>
<dbReference type="RefSeq" id="WP_015772275.1">
    <property type="nucleotide sequence ID" value="NC_013174.1"/>
</dbReference>